<dbReference type="InterPro" id="IPR036249">
    <property type="entry name" value="Thioredoxin-like_sf"/>
</dbReference>
<evidence type="ECO:0000259" key="1">
    <source>
        <dbReference type="Pfam" id="PF13192"/>
    </source>
</evidence>
<name>A0A0K2SFW2_LIMPI</name>
<dbReference type="KEGG" id="lpil:LIP_0136"/>
<reference evidence="3" key="2">
    <citation type="journal article" date="2016" name="Int. J. Syst. Evol. Microbiol.">
        <title>Complete genome sequence and cell structure of Limnochorda pilosa, a Gram-negative spore-former within the phylum Firmicutes.</title>
        <authorList>
            <person name="Watanabe M."/>
            <person name="Kojima H."/>
            <person name="Fukui M."/>
        </authorList>
    </citation>
    <scope>NUCLEOTIDE SEQUENCE [LARGE SCALE GENOMIC DNA]</scope>
    <source>
        <strain evidence="3">HC45</strain>
    </source>
</reference>
<dbReference type="STRING" id="1555112.LIP_0136"/>
<organism evidence="2 3">
    <name type="scientific">Limnochorda pilosa</name>
    <dbReference type="NCBI Taxonomy" id="1555112"/>
    <lineage>
        <taxon>Bacteria</taxon>
        <taxon>Bacillati</taxon>
        <taxon>Bacillota</taxon>
        <taxon>Limnochordia</taxon>
        <taxon>Limnochordales</taxon>
        <taxon>Limnochordaceae</taxon>
        <taxon>Limnochorda</taxon>
    </lineage>
</organism>
<dbReference type="PANTHER" id="PTHR37170">
    <property type="entry name" value="GLUTAREDOXIN-RELATED"/>
    <property type="match status" value="1"/>
</dbReference>
<keyword evidence="3" id="KW-1185">Reference proteome</keyword>
<sequence length="51" mass="5598">MIEASEFPELSRRYGVYGVPKTIINETEEVEGAVPESVFLEAVLRATNGKA</sequence>
<dbReference type="Pfam" id="PF13192">
    <property type="entry name" value="Thioredoxin_3"/>
    <property type="match status" value="1"/>
</dbReference>
<gene>
    <name evidence="2" type="ORF">LIP_0136</name>
</gene>
<dbReference type="Gene3D" id="3.40.30.80">
    <property type="match status" value="1"/>
</dbReference>
<dbReference type="AlphaFoldDB" id="A0A0K2SFW2"/>
<dbReference type="PANTHER" id="PTHR37170:SF1">
    <property type="entry name" value="GLUTAREDOXIN-LIKE PROTEIN"/>
    <property type="match status" value="1"/>
</dbReference>
<protein>
    <submittedName>
        <fullName evidence="2">Glutaredoxin</fullName>
    </submittedName>
</protein>
<reference evidence="3" key="1">
    <citation type="submission" date="2015-07" db="EMBL/GenBank/DDBJ databases">
        <title>Complete genome sequence and phylogenetic analysis of Limnochorda pilosa.</title>
        <authorList>
            <person name="Watanabe M."/>
            <person name="Kojima H."/>
            <person name="Fukui M."/>
        </authorList>
    </citation>
    <scope>NUCLEOTIDE SEQUENCE [LARGE SCALE GENOMIC DNA]</scope>
    <source>
        <strain evidence="3">HC45</strain>
    </source>
</reference>
<evidence type="ECO:0000313" key="3">
    <source>
        <dbReference type="Proteomes" id="UP000065807"/>
    </source>
</evidence>
<accession>A0A0K2SFW2</accession>
<evidence type="ECO:0000313" key="2">
    <source>
        <dbReference type="EMBL" id="BAS25993.1"/>
    </source>
</evidence>
<proteinExistence type="predicted"/>
<dbReference type="Proteomes" id="UP000065807">
    <property type="component" value="Chromosome"/>
</dbReference>
<dbReference type="SUPFAM" id="SSF52833">
    <property type="entry name" value="Thioredoxin-like"/>
    <property type="match status" value="1"/>
</dbReference>
<feature type="domain" description="Thioredoxin-like fold" evidence="1">
    <location>
        <begin position="1"/>
        <end position="44"/>
    </location>
</feature>
<dbReference type="InterPro" id="IPR012336">
    <property type="entry name" value="Thioredoxin-like_fold"/>
</dbReference>
<dbReference type="EMBL" id="AP014924">
    <property type="protein sequence ID" value="BAS25993.1"/>
    <property type="molecule type" value="Genomic_DNA"/>
</dbReference>